<reference evidence="3" key="1">
    <citation type="journal article" date="1997" name="Nucleic Acids Res.">
        <title>tRNAscan-SE: a program for improved detection of transfer RNA genes in genomic sequence.</title>
        <authorList>
            <person name="Lowe T.M."/>
            <person name="Eddy S.R."/>
        </authorList>
    </citation>
    <scope>NUCLEOTIDE SEQUENCE [LARGE SCALE GENOMIC DNA]</scope>
    <source>
        <strain evidence="3">r\B97-61/B2</strain>
    </source>
</reference>
<evidence type="ECO:0000313" key="3">
    <source>
        <dbReference type="Proteomes" id="UP000694886"/>
    </source>
</evidence>
<dbReference type="InterPro" id="IPR002004">
    <property type="entry name" value="PABP_HYD_C"/>
</dbReference>
<dbReference type="KEGG" id="tcc:18587401"/>
<accession>A0AB32UMW7</accession>
<dbReference type="SUPFAM" id="SSF63570">
    <property type="entry name" value="PABC (PABP) domain"/>
    <property type="match status" value="2"/>
</dbReference>
<feature type="domain" description="PABC" evidence="2">
    <location>
        <begin position="126"/>
        <end position="203"/>
    </location>
</feature>
<feature type="domain" description="PABC" evidence="2">
    <location>
        <begin position="24"/>
        <end position="101"/>
    </location>
</feature>
<dbReference type="PROSITE" id="PS51309">
    <property type="entry name" value="PABC"/>
    <property type="match status" value="2"/>
</dbReference>
<dbReference type="PANTHER" id="PTHR46276:SF1">
    <property type="entry name" value="E3 UBIQUITIN-PROTEIN LIGASE UBR5"/>
    <property type="match status" value="1"/>
</dbReference>
<reference evidence="4" key="2">
    <citation type="submission" date="2025-08" db="UniProtKB">
        <authorList>
            <consortium name="RefSeq"/>
        </authorList>
    </citation>
    <scope>IDENTIFICATION</scope>
</reference>
<dbReference type="PANTHER" id="PTHR46276">
    <property type="entry name" value="E3 UBIQUITIN-PROTEIN LIGASE UBR5"/>
    <property type="match status" value="1"/>
</dbReference>
<dbReference type="Pfam" id="PF00658">
    <property type="entry name" value="MLLE"/>
    <property type="match status" value="2"/>
</dbReference>
<name>A0AB32UMW7_THECC</name>
<feature type="region of interest" description="Disordered" evidence="1">
    <location>
        <begin position="202"/>
        <end position="222"/>
    </location>
</feature>
<dbReference type="Proteomes" id="UP000694886">
    <property type="component" value="Chromosome 10"/>
</dbReference>
<feature type="compositionally biased region" description="Polar residues" evidence="1">
    <location>
        <begin position="202"/>
        <end position="211"/>
    </location>
</feature>
<dbReference type="RefSeq" id="XP_007011217.2">
    <property type="nucleotide sequence ID" value="XM_007011155.2"/>
</dbReference>
<dbReference type="AlphaFoldDB" id="A0AB32UMW7"/>
<dbReference type="GeneID" id="18587401"/>
<dbReference type="GO" id="GO:0003723">
    <property type="term" value="F:RNA binding"/>
    <property type="evidence" value="ECO:0007669"/>
    <property type="project" value="InterPro"/>
</dbReference>
<dbReference type="SMART" id="SM00517">
    <property type="entry name" value="PolyA"/>
    <property type="match status" value="2"/>
</dbReference>
<dbReference type="InterPro" id="IPR036053">
    <property type="entry name" value="PABP-dom"/>
</dbReference>
<proteinExistence type="predicted"/>
<sequence length="222" mass="23463">MFLVKRTDQVGGGGGMARRGGSISTMALGLALATATPDQVRTVLGERLHPLVQNLEPAAAARVTGMLLELDRTEVLHLLESPEALKSRVAEAMEVLISAACTPLGTAVGTGKARRGGSTSRRPISMRTLLRSALANATPDQERTILGERLYPLVEKLEPAAAAKVTGMLLELGRTEILHLLESPVALTSMVAQAIGVLRNSAQQRQDQTGGAKSRSIGHHCH</sequence>
<gene>
    <name evidence="4" type="primary">LOC18587401</name>
</gene>
<evidence type="ECO:0000313" key="4">
    <source>
        <dbReference type="RefSeq" id="XP_007011217.2"/>
    </source>
</evidence>
<dbReference type="Gene3D" id="1.10.1900.10">
    <property type="entry name" value="c-terminal domain of poly(a) binding protein"/>
    <property type="match status" value="2"/>
</dbReference>
<organism evidence="3 4">
    <name type="scientific">Theobroma cacao</name>
    <name type="common">Cacao</name>
    <name type="synonym">Cocoa</name>
    <dbReference type="NCBI Taxonomy" id="3641"/>
    <lineage>
        <taxon>Eukaryota</taxon>
        <taxon>Viridiplantae</taxon>
        <taxon>Streptophyta</taxon>
        <taxon>Embryophyta</taxon>
        <taxon>Tracheophyta</taxon>
        <taxon>Spermatophyta</taxon>
        <taxon>Magnoliopsida</taxon>
        <taxon>eudicotyledons</taxon>
        <taxon>Gunneridae</taxon>
        <taxon>Pentapetalae</taxon>
        <taxon>rosids</taxon>
        <taxon>malvids</taxon>
        <taxon>Malvales</taxon>
        <taxon>Malvaceae</taxon>
        <taxon>Byttnerioideae</taxon>
        <taxon>Theobroma</taxon>
    </lineage>
</organism>
<evidence type="ECO:0000259" key="2">
    <source>
        <dbReference type="PROSITE" id="PS51309"/>
    </source>
</evidence>
<evidence type="ECO:0000256" key="1">
    <source>
        <dbReference type="SAM" id="MobiDB-lite"/>
    </source>
</evidence>
<dbReference type="Gramene" id="Tc10v2_t013500.1">
    <property type="protein sequence ID" value="Tc10v2_p013500.1"/>
    <property type="gene ID" value="Tc10v2_g013500"/>
</dbReference>
<protein>
    <submittedName>
        <fullName evidence="4">Uncharacterized protein LOC18587401</fullName>
    </submittedName>
</protein>